<sequence length="196" mass="22459">MLDKKQWIEKFEKENGRKPQPSEFIAAKNSRVFEDNTTELKNTNSATEPDLEVDGEVQVSEESIDTENKTEDHPSTKKVYCFNCGRQNIQDEELCSSCGVKLNRGKEVKSFFSDLTTKLTEVSVMASQKTKELTQNAQVNTHIYTEKKKRDNLILALGNAYYEKYKNDTNADFPEILSEIKKTDIIIKGIRDANNY</sequence>
<protein>
    <recommendedName>
        <fullName evidence="3">Zinc ribbon domain-containing protein</fullName>
    </recommendedName>
</protein>
<proteinExistence type="predicted"/>
<evidence type="ECO:0000313" key="2">
    <source>
        <dbReference type="Proteomes" id="UP000594569"/>
    </source>
</evidence>
<gene>
    <name evidence="1" type="ORF">I5V48_07190</name>
</gene>
<evidence type="ECO:0008006" key="3">
    <source>
        <dbReference type="Google" id="ProtNLM"/>
    </source>
</evidence>
<dbReference type="EMBL" id="CP065430">
    <property type="protein sequence ID" value="QPO25784.1"/>
    <property type="molecule type" value="Genomic_DNA"/>
</dbReference>
<dbReference type="AlphaFoldDB" id="A0A0Z8F3X3"/>
<accession>A0A0Z8F3X3</accession>
<reference evidence="1 2" key="1">
    <citation type="submission" date="2020-12" db="EMBL/GenBank/DDBJ databases">
        <title>Nonconservative transfer and diversity of a new family of integrative and conjugative elements associated with antibiotic resistance in zoonotic pathogen Streptococcus suis.</title>
        <authorList>
            <person name="Huang J."/>
        </authorList>
    </citation>
    <scope>NUCLEOTIDE SEQUENCE [LARGE SCALE GENOMIC DNA]</scope>
    <source>
        <strain evidence="1 2">YZDH1</strain>
    </source>
</reference>
<evidence type="ECO:0000313" key="1">
    <source>
        <dbReference type="EMBL" id="QPO25784.1"/>
    </source>
</evidence>
<dbReference type="RefSeq" id="WP_052496984.1">
    <property type="nucleotide sequence ID" value="NZ_CEDT01000019.1"/>
</dbReference>
<dbReference type="Proteomes" id="UP000594569">
    <property type="component" value="Chromosome"/>
</dbReference>
<name>A0A0Z8F3X3_STRSU</name>
<organism evidence="1 2">
    <name type="scientific">Streptococcus suis</name>
    <dbReference type="NCBI Taxonomy" id="1307"/>
    <lineage>
        <taxon>Bacteria</taxon>
        <taxon>Bacillati</taxon>
        <taxon>Bacillota</taxon>
        <taxon>Bacilli</taxon>
        <taxon>Lactobacillales</taxon>
        <taxon>Streptococcaceae</taxon>
        <taxon>Streptococcus</taxon>
    </lineage>
</organism>